<sequence>MRFHDLVFDPNWLAAHGDDGSVIRFSRKERALLEQLIGQAPRLLSRAALADALASDGNESADRNVDFVVNRLRTKLRDSARTPRFIATQYGEGYYWIARPALPAQAAAARPPFLVVGPNHGGNAELAAQLARALQRASHADTQVHCAHPDLPGPAQEALLETARYTLETSVHTAFDQPQAHLALVLRHVATRQIVRTFRATLSASDTRDALAALAQQILHALWQHGALNATQATPTDRPLDLRLHESALMLSDSPQTWSANEARIARERAEHPDDPRLAVMQALALLSRMVLGGGADAPGDASWEAMEAEIEALVLGALPRVQDDPLLVLSVARALYFVNRGHDALAERLARQTFERSTAFAAAFATLAPMHMHAGRIDEAESLFDQGIALSEPGSEFRVSLMVQKCIALLACDARDRLDSACAALYQVKPLTRMQLGLFVAPAAPAVLAPDLQGVMATFDTAGAARLLQYAYTVHARHFRDPAHRRNVLYGANSHFERHFGKAVASADVIAALGR</sequence>
<protein>
    <recommendedName>
        <fullName evidence="3">OmpR/PhoB-type domain-containing protein</fullName>
    </recommendedName>
</protein>
<evidence type="ECO:0000256" key="1">
    <source>
        <dbReference type="ARBA" id="ARBA00023125"/>
    </source>
</evidence>
<dbReference type="SMART" id="SM00862">
    <property type="entry name" value="Trans_reg_C"/>
    <property type="match status" value="1"/>
</dbReference>
<dbReference type="InterPro" id="IPR001867">
    <property type="entry name" value="OmpR/PhoB-type_DNA-bd"/>
</dbReference>
<comment type="caution">
    <text evidence="4">The sequence shown here is derived from an EMBL/GenBank/DDBJ whole genome shotgun (WGS) entry which is preliminary data.</text>
</comment>
<dbReference type="Proteomes" id="UP000216913">
    <property type="component" value="Unassembled WGS sequence"/>
</dbReference>
<dbReference type="Gene3D" id="1.10.10.10">
    <property type="entry name" value="Winged helix-like DNA-binding domain superfamily/Winged helix DNA-binding domain"/>
    <property type="match status" value="1"/>
</dbReference>
<dbReference type="Pfam" id="PF00486">
    <property type="entry name" value="Trans_reg_C"/>
    <property type="match status" value="1"/>
</dbReference>
<dbReference type="GO" id="GO:0003677">
    <property type="term" value="F:DNA binding"/>
    <property type="evidence" value="ECO:0007669"/>
    <property type="project" value="UniProtKB-UniRule"/>
</dbReference>
<keyword evidence="5" id="KW-1185">Reference proteome</keyword>
<proteinExistence type="predicted"/>
<dbReference type="EMBL" id="NEVP01000007">
    <property type="protein sequence ID" value="OZI50344.1"/>
    <property type="molecule type" value="Genomic_DNA"/>
</dbReference>
<gene>
    <name evidence="4" type="ORF">CAL25_13605</name>
</gene>
<evidence type="ECO:0000313" key="5">
    <source>
        <dbReference type="Proteomes" id="UP000216913"/>
    </source>
</evidence>
<dbReference type="AlphaFoldDB" id="A0A261TL24"/>
<dbReference type="InterPro" id="IPR016032">
    <property type="entry name" value="Sig_transdc_resp-reg_C-effctor"/>
</dbReference>
<keyword evidence="1 2" id="KW-0238">DNA-binding</keyword>
<reference evidence="4 5" key="1">
    <citation type="submission" date="2017-05" db="EMBL/GenBank/DDBJ databases">
        <title>Complete and WGS of Bordetella genogroups.</title>
        <authorList>
            <person name="Spilker T."/>
            <person name="LiPuma J."/>
        </authorList>
    </citation>
    <scope>NUCLEOTIDE SEQUENCE [LARGE SCALE GENOMIC DNA]</scope>
    <source>
        <strain evidence="4 5">AU10456</strain>
    </source>
</reference>
<dbReference type="InterPro" id="IPR036388">
    <property type="entry name" value="WH-like_DNA-bd_sf"/>
</dbReference>
<evidence type="ECO:0000259" key="3">
    <source>
        <dbReference type="PROSITE" id="PS51755"/>
    </source>
</evidence>
<dbReference type="RefSeq" id="WP_094800728.1">
    <property type="nucleotide sequence ID" value="NZ_NEVP01000007.1"/>
</dbReference>
<dbReference type="OrthoDB" id="8647392at2"/>
<organism evidence="4 5">
    <name type="scientific">Bordetella genomosp. 5</name>
    <dbReference type="NCBI Taxonomy" id="1395608"/>
    <lineage>
        <taxon>Bacteria</taxon>
        <taxon>Pseudomonadati</taxon>
        <taxon>Pseudomonadota</taxon>
        <taxon>Betaproteobacteria</taxon>
        <taxon>Burkholderiales</taxon>
        <taxon>Alcaligenaceae</taxon>
        <taxon>Bordetella</taxon>
    </lineage>
</organism>
<feature type="domain" description="OmpR/PhoB-type" evidence="3">
    <location>
        <begin position="1"/>
        <end position="98"/>
    </location>
</feature>
<evidence type="ECO:0000256" key="2">
    <source>
        <dbReference type="PROSITE-ProRule" id="PRU01091"/>
    </source>
</evidence>
<evidence type="ECO:0000313" key="4">
    <source>
        <dbReference type="EMBL" id="OZI50344.1"/>
    </source>
</evidence>
<feature type="DNA-binding region" description="OmpR/PhoB-type" evidence="2">
    <location>
        <begin position="1"/>
        <end position="98"/>
    </location>
</feature>
<dbReference type="GO" id="GO:0006355">
    <property type="term" value="P:regulation of DNA-templated transcription"/>
    <property type="evidence" value="ECO:0007669"/>
    <property type="project" value="InterPro"/>
</dbReference>
<dbReference type="GO" id="GO:0000160">
    <property type="term" value="P:phosphorelay signal transduction system"/>
    <property type="evidence" value="ECO:0007669"/>
    <property type="project" value="InterPro"/>
</dbReference>
<name>A0A261TL24_9BORD</name>
<dbReference type="PROSITE" id="PS51755">
    <property type="entry name" value="OMPR_PHOB"/>
    <property type="match status" value="1"/>
</dbReference>
<accession>A0A261TL24</accession>
<dbReference type="SUPFAM" id="SSF46894">
    <property type="entry name" value="C-terminal effector domain of the bipartite response regulators"/>
    <property type="match status" value="1"/>
</dbReference>